<sequence length="141" mass="15977">MQKIANIVVDCADPRLLAHFWSDVLGYPRLEYPEEMRRELLASGLTEDDLLARVVAEDPTGEGPRFYFQRVPEAKLGKNRVHVDVRSVPGRRAEPHEVDAEVERITALGATVLRKADDAWGPYTEYFYVLADPEGNEFCVC</sequence>
<proteinExistence type="predicted"/>
<keyword evidence="3" id="KW-1185">Reference proteome</keyword>
<dbReference type="Pfam" id="PF18029">
    <property type="entry name" value="Glyoxalase_6"/>
    <property type="match status" value="1"/>
</dbReference>
<evidence type="ECO:0000313" key="3">
    <source>
        <dbReference type="Proteomes" id="UP000182977"/>
    </source>
</evidence>
<name>A0A1H2KWG2_9ACTN</name>
<dbReference type="PANTHER" id="PTHR35908">
    <property type="entry name" value="HYPOTHETICAL FUSION PROTEIN"/>
    <property type="match status" value="1"/>
</dbReference>
<dbReference type="STRING" id="419479.SAMN04488563_4410"/>
<reference evidence="3" key="1">
    <citation type="submission" date="2016-10" db="EMBL/GenBank/DDBJ databases">
        <authorList>
            <person name="Varghese N."/>
            <person name="Submissions S."/>
        </authorList>
    </citation>
    <scope>NUCLEOTIDE SEQUENCE [LARGE SCALE GENOMIC DNA]</scope>
    <source>
        <strain evidence="3">DSM 45079</strain>
    </source>
</reference>
<dbReference type="Gene3D" id="3.10.180.10">
    <property type="entry name" value="2,3-Dihydroxybiphenyl 1,2-Dioxygenase, domain 1"/>
    <property type="match status" value="1"/>
</dbReference>
<protein>
    <submittedName>
        <fullName evidence="2">Catechol 2,3-dioxygenase</fullName>
    </submittedName>
</protein>
<evidence type="ECO:0000313" key="2">
    <source>
        <dbReference type="EMBL" id="SDU72804.1"/>
    </source>
</evidence>
<keyword evidence="2" id="KW-0223">Dioxygenase</keyword>
<dbReference type="RefSeq" id="WP_046770405.1">
    <property type="nucleotide sequence ID" value="NZ_LBMC01000020.1"/>
</dbReference>
<dbReference type="GO" id="GO:0051213">
    <property type="term" value="F:dioxygenase activity"/>
    <property type="evidence" value="ECO:0007669"/>
    <property type="project" value="UniProtKB-KW"/>
</dbReference>
<evidence type="ECO:0000259" key="1">
    <source>
        <dbReference type="Pfam" id="PF18029"/>
    </source>
</evidence>
<dbReference type="InterPro" id="IPR029068">
    <property type="entry name" value="Glyas_Bleomycin-R_OHBP_Dase"/>
</dbReference>
<dbReference type="Proteomes" id="UP000182977">
    <property type="component" value="Chromosome I"/>
</dbReference>
<dbReference type="SUPFAM" id="SSF54593">
    <property type="entry name" value="Glyoxalase/Bleomycin resistance protein/Dihydroxybiphenyl dioxygenase"/>
    <property type="match status" value="1"/>
</dbReference>
<dbReference type="InterPro" id="IPR041581">
    <property type="entry name" value="Glyoxalase_6"/>
</dbReference>
<keyword evidence="2" id="KW-0560">Oxidoreductase</keyword>
<gene>
    <name evidence="2" type="ORF">SAMN04488563_4410</name>
</gene>
<dbReference type="PANTHER" id="PTHR35908:SF1">
    <property type="entry name" value="CONSERVED PROTEIN"/>
    <property type="match status" value="1"/>
</dbReference>
<dbReference type="EMBL" id="LT629791">
    <property type="protein sequence ID" value="SDU72804.1"/>
    <property type="molecule type" value="Genomic_DNA"/>
</dbReference>
<accession>A0A1H2KWG2</accession>
<feature type="domain" description="Glyoxalase-like" evidence="1">
    <location>
        <begin position="7"/>
        <end position="141"/>
    </location>
</feature>
<dbReference type="AlphaFoldDB" id="A0A1H2KWG2"/>
<organism evidence="2 3">
    <name type="scientific">Jiangella alkaliphila</name>
    <dbReference type="NCBI Taxonomy" id="419479"/>
    <lineage>
        <taxon>Bacteria</taxon>
        <taxon>Bacillati</taxon>
        <taxon>Actinomycetota</taxon>
        <taxon>Actinomycetes</taxon>
        <taxon>Jiangellales</taxon>
        <taxon>Jiangellaceae</taxon>
        <taxon>Jiangella</taxon>
    </lineage>
</organism>